<evidence type="ECO:0000256" key="2">
    <source>
        <dbReference type="SAM" id="SignalP"/>
    </source>
</evidence>
<dbReference type="HOGENOM" id="CLU_1876986_0_0_1"/>
<feature type="domain" description="Reverse transcriptase Ty1/copia-type" evidence="3">
    <location>
        <begin position="63"/>
        <end position="134"/>
    </location>
</feature>
<keyword evidence="1" id="KW-1133">Transmembrane helix</keyword>
<accession>I2FVP2</accession>
<feature type="chain" id="PRO_5003658843" description="Reverse transcriptase Ty1/copia-type domain-containing protein" evidence="2">
    <location>
        <begin position="21"/>
        <end position="136"/>
    </location>
</feature>
<proteinExistence type="predicted"/>
<feature type="transmembrane region" description="Helical" evidence="1">
    <location>
        <begin position="43"/>
        <end position="59"/>
    </location>
</feature>
<feature type="signal peptide" evidence="2">
    <location>
        <begin position="1"/>
        <end position="20"/>
    </location>
</feature>
<comment type="caution">
    <text evidence="4">The sequence shown here is derived from an EMBL/GenBank/DDBJ whole genome shotgun (WGS) entry which is preliminary data.</text>
</comment>
<evidence type="ECO:0000313" key="4">
    <source>
        <dbReference type="EMBL" id="CCF50985.1"/>
    </source>
</evidence>
<gene>
    <name evidence="4" type="ORF">UHOR_14724</name>
</gene>
<dbReference type="Proteomes" id="UP000006174">
    <property type="component" value="Unassembled WGS sequence"/>
</dbReference>
<dbReference type="AlphaFoldDB" id="I2FVP2"/>
<evidence type="ECO:0000313" key="5">
    <source>
        <dbReference type="Proteomes" id="UP000006174"/>
    </source>
</evidence>
<organism evidence="4 5">
    <name type="scientific">Ustilago hordei</name>
    <name type="common">Barley covered smut fungus</name>
    <dbReference type="NCBI Taxonomy" id="120017"/>
    <lineage>
        <taxon>Eukaryota</taxon>
        <taxon>Fungi</taxon>
        <taxon>Dikarya</taxon>
        <taxon>Basidiomycota</taxon>
        <taxon>Ustilaginomycotina</taxon>
        <taxon>Ustilaginomycetes</taxon>
        <taxon>Ustilaginales</taxon>
        <taxon>Ustilaginaceae</taxon>
        <taxon>Ustilago</taxon>
    </lineage>
</organism>
<name>I2FVP2_USTHO</name>
<sequence length="136" mass="14951">MGVVLTSVLLLLLLLYHTSIVPLPLHVDSSTVPLSLHADTPTVLFLLHVVASLACGLLRRPCDIGFHCMPSALCLYTRGTGDWITIITAYVDDMLVASLSHREMDHTKAKIMNKWGTEDNGMVKELLGVKITQERA</sequence>
<protein>
    <recommendedName>
        <fullName evidence="3">Reverse transcriptase Ty1/copia-type domain-containing protein</fullName>
    </recommendedName>
</protein>
<dbReference type="Pfam" id="PF07727">
    <property type="entry name" value="RVT_2"/>
    <property type="match status" value="1"/>
</dbReference>
<keyword evidence="1" id="KW-0812">Transmembrane</keyword>
<keyword evidence="5" id="KW-1185">Reference proteome</keyword>
<keyword evidence="1" id="KW-0472">Membrane</keyword>
<reference evidence="4 5" key="1">
    <citation type="journal article" date="2012" name="Plant Cell">
        <title>Genome comparison of barley and maize smut fungi reveals targeted loss of RNA silencing components and species-specific presence of transposable elements.</title>
        <authorList>
            <person name="Laurie J.D."/>
            <person name="Ali S."/>
            <person name="Linning R."/>
            <person name="Mannhaupt G."/>
            <person name="Wong P."/>
            <person name="Gueldener U."/>
            <person name="Muensterkoetter M."/>
            <person name="Moore R."/>
            <person name="Kahmann R."/>
            <person name="Bakkeren G."/>
            <person name="Schirawski J."/>
        </authorList>
    </citation>
    <scope>NUCLEOTIDE SEQUENCE [LARGE SCALE GENOMIC DNA]</scope>
    <source>
        <strain evidence="5">Uh4875-4</strain>
    </source>
</reference>
<evidence type="ECO:0000256" key="1">
    <source>
        <dbReference type="SAM" id="Phobius"/>
    </source>
</evidence>
<keyword evidence="2" id="KW-0732">Signal</keyword>
<dbReference type="InterPro" id="IPR013103">
    <property type="entry name" value="RVT_2"/>
</dbReference>
<evidence type="ECO:0000259" key="3">
    <source>
        <dbReference type="Pfam" id="PF07727"/>
    </source>
</evidence>
<dbReference type="EMBL" id="CAGI01000160">
    <property type="protein sequence ID" value="CCF50985.1"/>
    <property type="molecule type" value="Genomic_DNA"/>
</dbReference>